<feature type="chain" id="PRO_5045536818" evidence="1">
    <location>
        <begin position="23"/>
        <end position="480"/>
    </location>
</feature>
<keyword evidence="1" id="KW-0732">Signal</keyword>
<dbReference type="CDD" id="cd09214">
    <property type="entry name" value="GH64-like"/>
    <property type="match status" value="1"/>
</dbReference>
<dbReference type="Gene3D" id="3.30.920.50">
    <property type="entry name" value="Beta-1,3-glucanase, C-terminal domain"/>
    <property type="match status" value="1"/>
</dbReference>
<evidence type="ECO:0000256" key="1">
    <source>
        <dbReference type="SAM" id="SignalP"/>
    </source>
</evidence>
<dbReference type="RefSeq" id="WP_379578241.1">
    <property type="nucleotide sequence ID" value="NZ_JBHUFV010000056.1"/>
</dbReference>
<keyword evidence="5" id="KW-1185">Reference proteome</keyword>
<feature type="signal peptide" evidence="1">
    <location>
        <begin position="1"/>
        <end position="22"/>
    </location>
</feature>
<dbReference type="Pfam" id="PF22184">
    <property type="entry name" value="CBM_56"/>
    <property type="match status" value="1"/>
</dbReference>
<dbReference type="Pfam" id="PF16483">
    <property type="entry name" value="Glyco_hydro_64"/>
    <property type="match status" value="1"/>
</dbReference>
<keyword evidence="4" id="KW-0378">Hydrolase</keyword>
<dbReference type="Proteomes" id="UP001597368">
    <property type="component" value="Unassembled WGS sequence"/>
</dbReference>
<accession>A0ABW4T8F2</accession>
<comment type="caution">
    <text evidence="4">The sequence shown here is derived from an EMBL/GenBank/DDBJ whole genome shotgun (WGS) entry which is preliminary data.</text>
</comment>
<evidence type="ECO:0000259" key="2">
    <source>
        <dbReference type="PROSITE" id="PS52005"/>
    </source>
</evidence>
<dbReference type="PANTHER" id="PTHR38165">
    <property type="match status" value="1"/>
</dbReference>
<dbReference type="PROSITE" id="PS52006">
    <property type="entry name" value="GH64"/>
    <property type="match status" value="1"/>
</dbReference>
<dbReference type="InterPro" id="IPR047569">
    <property type="entry name" value="CBM56"/>
</dbReference>
<evidence type="ECO:0000259" key="3">
    <source>
        <dbReference type="PROSITE" id="PS52006"/>
    </source>
</evidence>
<dbReference type="InterPro" id="IPR037398">
    <property type="entry name" value="Glyco_hydro_64_fam"/>
</dbReference>
<dbReference type="GO" id="GO:0016787">
    <property type="term" value="F:hydrolase activity"/>
    <property type="evidence" value="ECO:0007669"/>
    <property type="project" value="UniProtKB-KW"/>
</dbReference>
<name>A0ABW4T8F2_9ACTN</name>
<feature type="domain" description="CBM56" evidence="2">
    <location>
        <begin position="19"/>
        <end position="107"/>
    </location>
</feature>
<protein>
    <submittedName>
        <fullName evidence="4">Glycoside hydrolase family 64 protein</fullName>
    </submittedName>
</protein>
<dbReference type="PROSITE" id="PS52005">
    <property type="entry name" value="CBM56"/>
    <property type="match status" value="1"/>
</dbReference>
<dbReference type="InterPro" id="IPR042517">
    <property type="entry name" value="Glyco_hydro_64_N_2"/>
</dbReference>
<organism evidence="4 5">
    <name type="scientific">Nonomuraea mangrovi</name>
    <dbReference type="NCBI Taxonomy" id="2316207"/>
    <lineage>
        <taxon>Bacteria</taxon>
        <taxon>Bacillati</taxon>
        <taxon>Actinomycetota</taxon>
        <taxon>Actinomycetes</taxon>
        <taxon>Streptosporangiales</taxon>
        <taxon>Streptosporangiaceae</taxon>
        <taxon>Nonomuraea</taxon>
    </lineage>
</organism>
<sequence>MPLRLLVSIIAFVGALSAPSAADHTQGVTPSEAASAVIWFKPTTPASLVDVHYLVSGVPQQNVRMTDRGGTWEKTVGDLSSGTRVEYWFTYEKGGPLYETPRFTYTHNGSGGTGPGTFPVTFTNNTAGRWSDSQIHIMILGMPTPGEWHYLRSDGTLAHIDQSEENAPGHLTKNGRNYADMSFTLAQAPTVTIPSRIEGARMYVSLGSPMYIPISPDNRGWGGPDLANPSDPNQDVHFDWYEFTYAHDAIPFGGNTTQVDMFGFPMTARLQQSAIGYDETVGITLTRDQVRSRYTAAVGSPFRPLVNDHRIVAPRSSPLFRQSEYLKPVIDQVWNHYTANQFTLNRLGVTFTGRVSGGRLQFTRNGAGPYFLNKPTTKDVVECSGALASAGMSTVELELGAEFCAAFNRGVAMNPAAWWGTASGYYPAGVARNDYAGFFHTVGLQGRAYGFAYDDINDQSSVKILPNANPPTRLTIGIGW</sequence>
<evidence type="ECO:0000313" key="5">
    <source>
        <dbReference type="Proteomes" id="UP001597368"/>
    </source>
</evidence>
<dbReference type="PANTHER" id="PTHR38165:SF1">
    <property type="entry name" value="GLUCANASE B"/>
    <property type="match status" value="1"/>
</dbReference>
<reference evidence="5" key="1">
    <citation type="journal article" date="2019" name="Int. J. Syst. Evol. Microbiol.">
        <title>The Global Catalogue of Microorganisms (GCM) 10K type strain sequencing project: providing services to taxonomists for standard genome sequencing and annotation.</title>
        <authorList>
            <consortium name="The Broad Institute Genomics Platform"/>
            <consortium name="The Broad Institute Genome Sequencing Center for Infectious Disease"/>
            <person name="Wu L."/>
            <person name="Ma J."/>
        </authorList>
    </citation>
    <scope>NUCLEOTIDE SEQUENCE [LARGE SCALE GENOMIC DNA]</scope>
    <source>
        <strain evidence="5">ICMP 6774ER</strain>
    </source>
</reference>
<dbReference type="InterPro" id="IPR032477">
    <property type="entry name" value="Glyco_hydro_64"/>
</dbReference>
<dbReference type="InterPro" id="IPR037176">
    <property type="entry name" value="Osmotin/thaumatin-like_sf"/>
</dbReference>
<proteinExistence type="predicted"/>
<dbReference type="EMBL" id="JBHUFV010000056">
    <property type="protein sequence ID" value="MFD1937242.1"/>
    <property type="molecule type" value="Genomic_DNA"/>
</dbReference>
<gene>
    <name evidence="4" type="ORF">ACFSKW_37815</name>
</gene>
<feature type="domain" description="GH64" evidence="3">
    <location>
        <begin position="115"/>
        <end position="480"/>
    </location>
</feature>
<dbReference type="Gene3D" id="2.60.110.10">
    <property type="entry name" value="Thaumatin"/>
    <property type="match status" value="1"/>
</dbReference>
<evidence type="ECO:0000313" key="4">
    <source>
        <dbReference type="EMBL" id="MFD1937242.1"/>
    </source>
</evidence>